<organism evidence="3 4">
    <name type="scientific">Clostridium tertium</name>
    <dbReference type="NCBI Taxonomy" id="1559"/>
    <lineage>
        <taxon>Bacteria</taxon>
        <taxon>Bacillati</taxon>
        <taxon>Bacillota</taxon>
        <taxon>Clostridia</taxon>
        <taxon>Eubacteriales</taxon>
        <taxon>Clostridiaceae</taxon>
        <taxon>Clostridium</taxon>
    </lineage>
</organism>
<reference evidence="3" key="1">
    <citation type="submission" date="2022-05" db="EMBL/GenBank/DDBJ databases">
        <title>Draft genome sequence of Clostridium tertium strain CP3 isolated from Peru.</title>
        <authorList>
            <person name="Hurtado R."/>
            <person name="Lima L."/>
            <person name="Sousa T."/>
            <person name="Jaiswal A.K."/>
            <person name="Tiwari S."/>
            <person name="Maturrano L."/>
            <person name="Brenig B."/>
            <person name="Azevedo V."/>
        </authorList>
    </citation>
    <scope>NUCLEOTIDE SEQUENCE</scope>
    <source>
        <strain evidence="3">CP3</strain>
    </source>
</reference>
<name>A0A9X4B1J2_9CLOT</name>
<evidence type="ECO:0000256" key="1">
    <source>
        <dbReference type="SAM" id="MobiDB-lite"/>
    </source>
</evidence>
<dbReference type="Proteomes" id="UP001141183">
    <property type="component" value="Unassembled WGS sequence"/>
</dbReference>
<evidence type="ECO:0000313" key="3">
    <source>
        <dbReference type="EMBL" id="MDC4239198.1"/>
    </source>
</evidence>
<evidence type="ECO:0008006" key="5">
    <source>
        <dbReference type="Google" id="ProtNLM"/>
    </source>
</evidence>
<keyword evidence="2" id="KW-0732">Signal</keyword>
<protein>
    <recommendedName>
        <fullName evidence="5">LPS-assembly protein LptD</fullName>
    </recommendedName>
</protein>
<proteinExistence type="predicted"/>
<comment type="caution">
    <text evidence="3">The sequence shown here is derived from an EMBL/GenBank/DDBJ whole genome shotgun (WGS) entry which is preliminary data.</text>
</comment>
<feature type="region of interest" description="Disordered" evidence="1">
    <location>
        <begin position="26"/>
        <end position="60"/>
    </location>
</feature>
<dbReference type="RefSeq" id="WP_272470059.1">
    <property type="nucleotide sequence ID" value="NZ_JAMRYU010000002.1"/>
</dbReference>
<accession>A0A9X4B1J2</accession>
<feature type="compositionally biased region" description="Low complexity" evidence="1">
    <location>
        <begin position="26"/>
        <end position="50"/>
    </location>
</feature>
<keyword evidence="4" id="KW-1185">Reference proteome</keyword>
<dbReference type="AlphaFoldDB" id="A0A9X4B1J2"/>
<dbReference type="EMBL" id="JAMRYU010000002">
    <property type="protein sequence ID" value="MDC4239198.1"/>
    <property type="molecule type" value="Genomic_DNA"/>
</dbReference>
<evidence type="ECO:0000313" key="4">
    <source>
        <dbReference type="Proteomes" id="UP001141183"/>
    </source>
</evidence>
<sequence length="200" mass="21636">MKFKSLIIPLTMVALLSVGCSKNDKNNNNANENTPPVTDNNGGTANNSGTGKDKADMVTSPSRVTDEVNLFRALGESWIVILENDVNTTKEVVLDTGFEKADKDNSGKMVPASRVLALYKNGENKVKEAAYTLTTPKLTIKDENAKIEGGVVKGDVYVEANGVTLEDATIDGNVYFKNEEAKNTFHMDEKSKVAGTMEVK</sequence>
<evidence type="ECO:0000256" key="2">
    <source>
        <dbReference type="SAM" id="SignalP"/>
    </source>
</evidence>
<dbReference type="PROSITE" id="PS51257">
    <property type="entry name" value="PROKAR_LIPOPROTEIN"/>
    <property type="match status" value="1"/>
</dbReference>
<feature type="signal peptide" evidence="2">
    <location>
        <begin position="1"/>
        <end position="22"/>
    </location>
</feature>
<feature type="chain" id="PRO_5040760619" description="LPS-assembly protein LptD" evidence="2">
    <location>
        <begin position="23"/>
        <end position="200"/>
    </location>
</feature>
<gene>
    <name evidence="3" type="ORF">NE398_03280</name>
</gene>